<accession>A0AAV4S6S9</accession>
<proteinExistence type="predicted"/>
<reference evidence="1 2" key="1">
    <citation type="submission" date="2021-06" db="EMBL/GenBank/DDBJ databases">
        <title>Caerostris darwini draft genome.</title>
        <authorList>
            <person name="Kono N."/>
            <person name="Arakawa K."/>
        </authorList>
    </citation>
    <scope>NUCLEOTIDE SEQUENCE [LARGE SCALE GENOMIC DNA]</scope>
</reference>
<dbReference type="AlphaFoldDB" id="A0AAV4S6S9"/>
<dbReference type="Proteomes" id="UP001054837">
    <property type="component" value="Unassembled WGS sequence"/>
</dbReference>
<organism evidence="1 2">
    <name type="scientific">Caerostris darwini</name>
    <dbReference type="NCBI Taxonomy" id="1538125"/>
    <lineage>
        <taxon>Eukaryota</taxon>
        <taxon>Metazoa</taxon>
        <taxon>Ecdysozoa</taxon>
        <taxon>Arthropoda</taxon>
        <taxon>Chelicerata</taxon>
        <taxon>Arachnida</taxon>
        <taxon>Araneae</taxon>
        <taxon>Araneomorphae</taxon>
        <taxon>Entelegynae</taxon>
        <taxon>Araneoidea</taxon>
        <taxon>Araneidae</taxon>
        <taxon>Caerostris</taxon>
    </lineage>
</organism>
<comment type="caution">
    <text evidence="1">The sequence shown here is derived from an EMBL/GenBank/DDBJ whole genome shotgun (WGS) entry which is preliminary data.</text>
</comment>
<name>A0AAV4S6S9_9ARAC</name>
<sequence length="111" mass="12809">MNPKIPYESNQRNVYFIDEFCRNAILRLPNAPVEFSLSSVIVSTTTLGDKCGLPRTTGFYGRNPRKRTTRLNFEEASLKLERINKLTGLCWLSRGRNWMNSLIQFENSSFA</sequence>
<dbReference type="EMBL" id="BPLQ01007363">
    <property type="protein sequence ID" value="GIY29689.1"/>
    <property type="molecule type" value="Genomic_DNA"/>
</dbReference>
<keyword evidence="2" id="KW-1185">Reference proteome</keyword>
<evidence type="ECO:0000313" key="1">
    <source>
        <dbReference type="EMBL" id="GIY29689.1"/>
    </source>
</evidence>
<evidence type="ECO:0000313" key="2">
    <source>
        <dbReference type="Proteomes" id="UP001054837"/>
    </source>
</evidence>
<gene>
    <name evidence="1" type="ORF">CDAR_301691</name>
</gene>
<protein>
    <submittedName>
        <fullName evidence="1">Uncharacterized protein</fullName>
    </submittedName>
</protein>